<dbReference type="EMBL" id="JACHHT010000001">
    <property type="protein sequence ID" value="MBB6520303.1"/>
    <property type="molecule type" value="Genomic_DNA"/>
</dbReference>
<reference evidence="1 2" key="1">
    <citation type="submission" date="2020-08" db="EMBL/GenBank/DDBJ databases">
        <title>Genomic Encyclopedia of Type Strains, Phase IV (KMG-IV): sequencing the most valuable type-strain genomes for metagenomic binning, comparative biology and taxonomic classification.</title>
        <authorList>
            <person name="Goeker M."/>
        </authorList>
    </citation>
    <scope>NUCLEOTIDE SEQUENCE [LARGE SCALE GENOMIC DNA]</scope>
    <source>
        <strain evidence="1 2">DSM 22368</strain>
    </source>
</reference>
<dbReference type="PANTHER" id="PTHR47017">
    <property type="entry name" value="ACYL-COA"/>
    <property type="match status" value="1"/>
</dbReference>
<dbReference type="Pfam" id="PF04339">
    <property type="entry name" value="FemAB_like"/>
    <property type="match status" value="1"/>
</dbReference>
<dbReference type="InParanoid" id="A0A7X0JQ88"/>
<comment type="caution">
    <text evidence="1">The sequence shown here is derived from an EMBL/GenBank/DDBJ whole genome shotgun (WGS) entry which is preliminary data.</text>
</comment>
<name>A0A7X0JQ88_9GAMM</name>
<sequence>MPTMLAEFLPSIESIDREHWQALWASDYPFVQYDFLLALEQSGSVSKASGWIPHHLLIWSGEVPEEKGELILAMPLYIKSHSYGEYVFDWAWADAYHRYGRDYYPKLLNAIPFTPATGPRFALKEGLDAELFSEILIGQLKEESQRLGASSFHSLFPKAKQLELLENNRDILQRDAVQFHWMNDNYIDFDDFLSTFKSRKRKSLKSERRKVTQQGVEMRRVEGVDITDEQWHQFYHCYHLTYLKRSGRQGYLNREFFQRLAESCRESVMMVQAFYDGQMVAGALYFKDSQTLFGRYWGCLDQFDALHFEACYYQGIEYAIENQLKKFDPGAQGEHKIQRGFIPSFVHSLHWIAADEFRPAIADFLNQEKEHIQMYQKDAETYLPFKEVDNK</sequence>
<dbReference type="SUPFAM" id="SSF55729">
    <property type="entry name" value="Acyl-CoA N-acyltransferases (Nat)"/>
    <property type="match status" value="1"/>
</dbReference>
<evidence type="ECO:0008006" key="3">
    <source>
        <dbReference type="Google" id="ProtNLM"/>
    </source>
</evidence>
<evidence type="ECO:0000313" key="1">
    <source>
        <dbReference type="EMBL" id="MBB6520303.1"/>
    </source>
</evidence>
<dbReference type="Proteomes" id="UP000528457">
    <property type="component" value="Unassembled WGS sequence"/>
</dbReference>
<dbReference type="InterPro" id="IPR007434">
    <property type="entry name" value="FemAB-like"/>
</dbReference>
<dbReference type="Gene3D" id="3.40.630.30">
    <property type="match status" value="1"/>
</dbReference>
<protein>
    <recommendedName>
        <fullName evidence="3">N-acetyltransferase</fullName>
    </recommendedName>
</protein>
<dbReference type="InterPro" id="IPR016181">
    <property type="entry name" value="Acyl_CoA_acyltransferase"/>
</dbReference>
<evidence type="ECO:0000313" key="2">
    <source>
        <dbReference type="Proteomes" id="UP000528457"/>
    </source>
</evidence>
<gene>
    <name evidence="1" type="ORF">HNR48_000581</name>
</gene>
<keyword evidence="2" id="KW-1185">Reference proteome</keyword>
<proteinExistence type="predicted"/>
<dbReference type="RefSeq" id="WP_244966978.1">
    <property type="nucleotide sequence ID" value="NZ_JACHHT010000001.1"/>
</dbReference>
<organism evidence="1 2">
    <name type="scientific">Pseudoteredinibacter isoporae</name>
    <dbReference type="NCBI Taxonomy" id="570281"/>
    <lineage>
        <taxon>Bacteria</taxon>
        <taxon>Pseudomonadati</taxon>
        <taxon>Pseudomonadota</taxon>
        <taxon>Gammaproteobacteria</taxon>
        <taxon>Cellvibrionales</taxon>
        <taxon>Cellvibrionaceae</taxon>
        <taxon>Pseudoteredinibacter</taxon>
    </lineage>
</organism>
<dbReference type="PANTHER" id="PTHR47017:SF1">
    <property type="entry name" value="ACYL-COA"/>
    <property type="match status" value="1"/>
</dbReference>
<dbReference type="AlphaFoldDB" id="A0A7X0JQ88"/>
<accession>A0A7X0JQ88</accession>